<evidence type="ECO:0000313" key="4">
    <source>
        <dbReference type="Proteomes" id="UP000324800"/>
    </source>
</evidence>
<dbReference type="Proteomes" id="UP000324800">
    <property type="component" value="Unassembled WGS sequence"/>
</dbReference>
<dbReference type="GO" id="GO:0061630">
    <property type="term" value="F:ubiquitin protein ligase activity"/>
    <property type="evidence" value="ECO:0007669"/>
    <property type="project" value="InterPro"/>
</dbReference>
<evidence type="ECO:0000313" key="3">
    <source>
        <dbReference type="EMBL" id="KAA6396257.1"/>
    </source>
</evidence>
<feature type="region of interest" description="Disordered" evidence="1">
    <location>
        <begin position="1"/>
        <end position="29"/>
    </location>
</feature>
<dbReference type="SMART" id="SM00184">
    <property type="entry name" value="RING"/>
    <property type="match status" value="2"/>
</dbReference>
<name>A0A5J4WMF5_9EUKA</name>
<dbReference type="EMBL" id="SNRW01001472">
    <property type="protein sequence ID" value="KAA6396257.1"/>
    <property type="molecule type" value="Genomic_DNA"/>
</dbReference>
<dbReference type="InterPro" id="IPR001841">
    <property type="entry name" value="Znf_RING"/>
</dbReference>
<dbReference type="InterPro" id="IPR016818">
    <property type="entry name" value="NOSIP"/>
</dbReference>
<protein>
    <submittedName>
        <fullName evidence="3">Putative nitric oxide synthase-interacting protein</fullName>
    </submittedName>
</protein>
<gene>
    <name evidence="3" type="ORF">EZS28_008211</name>
</gene>
<accession>A0A5J4WMF5</accession>
<dbReference type="AlphaFoldDB" id="A0A5J4WMF5"/>
<feature type="domain" description="RING-type" evidence="2">
    <location>
        <begin position="195"/>
        <end position="269"/>
    </location>
</feature>
<sequence length="307" mass="34172">MSRHSLNRNNRPFFSASEREETGVGTQRRHVGPEGFKRFDACSLCLLRASAPVCCCEGHVFCRECALTNLLVQRQALEHEAALEKARDKQAEREKEAAAEDDKRKQIEKFVGGEKGADTNTIPVKNSLLTTETAKKDQTKESKEKEKSEQTDEKKKKKKIETKCPGHSHLLRSKDLINVQFAGGLKESKDGICVCPMCLSELRNGKGCGVVLCCGHVHCIECLGVLLNKKSGKEKKEILEKKQSNSNKKKKEQESDSVIDNDIGQCYVCSKQFNEQDIIILEDCGTGFASHDKEQAVAERGSVVVMI</sequence>
<dbReference type="InterPro" id="IPR013083">
    <property type="entry name" value="Znf_RING/FYVE/PHD"/>
</dbReference>
<dbReference type="GO" id="GO:0005634">
    <property type="term" value="C:nucleus"/>
    <property type="evidence" value="ECO:0007669"/>
    <property type="project" value="TreeGrafter"/>
</dbReference>
<feature type="compositionally biased region" description="Polar residues" evidence="1">
    <location>
        <begin position="118"/>
        <end position="132"/>
    </location>
</feature>
<dbReference type="Gene3D" id="3.30.40.10">
    <property type="entry name" value="Zinc/RING finger domain, C3HC4 (zinc finger)"/>
    <property type="match status" value="1"/>
</dbReference>
<feature type="region of interest" description="Disordered" evidence="1">
    <location>
        <begin position="87"/>
        <end position="164"/>
    </location>
</feature>
<comment type="caution">
    <text evidence="3">The sequence shown here is derived from an EMBL/GenBank/DDBJ whole genome shotgun (WGS) entry which is preliminary data.</text>
</comment>
<feature type="compositionally biased region" description="Basic and acidic residues" evidence="1">
    <location>
        <begin position="87"/>
        <end position="117"/>
    </location>
</feature>
<evidence type="ECO:0000256" key="1">
    <source>
        <dbReference type="SAM" id="MobiDB-lite"/>
    </source>
</evidence>
<proteinExistence type="predicted"/>
<organism evidence="3 4">
    <name type="scientific">Streblomastix strix</name>
    <dbReference type="NCBI Taxonomy" id="222440"/>
    <lineage>
        <taxon>Eukaryota</taxon>
        <taxon>Metamonada</taxon>
        <taxon>Preaxostyla</taxon>
        <taxon>Oxymonadida</taxon>
        <taxon>Streblomastigidae</taxon>
        <taxon>Streblomastix</taxon>
    </lineage>
</organism>
<feature type="domain" description="RING-type" evidence="2">
    <location>
        <begin position="42"/>
        <end position="167"/>
    </location>
</feature>
<dbReference type="PANTHER" id="PTHR13063">
    <property type="entry name" value="ENOS INTERACTING PROTEIN"/>
    <property type="match status" value="1"/>
</dbReference>
<dbReference type="OrthoDB" id="116827at2759"/>
<dbReference type="PANTHER" id="PTHR13063:SF10">
    <property type="entry name" value="NITRIC OXIDE SYNTHASE-INTERACTING PROTEIN"/>
    <property type="match status" value="1"/>
</dbReference>
<dbReference type="SUPFAM" id="SSF57850">
    <property type="entry name" value="RING/U-box"/>
    <property type="match status" value="2"/>
</dbReference>
<feature type="compositionally biased region" description="Basic and acidic residues" evidence="1">
    <location>
        <begin position="133"/>
        <end position="154"/>
    </location>
</feature>
<reference evidence="3 4" key="1">
    <citation type="submission" date="2019-03" db="EMBL/GenBank/DDBJ databases">
        <title>Single cell metagenomics reveals metabolic interactions within the superorganism composed of flagellate Streblomastix strix and complex community of Bacteroidetes bacteria on its surface.</title>
        <authorList>
            <person name="Treitli S.C."/>
            <person name="Kolisko M."/>
            <person name="Husnik F."/>
            <person name="Keeling P."/>
            <person name="Hampl V."/>
        </authorList>
    </citation>
    <scope>NUCLEOTIDE SEQUENCE [LARGE SCALE GENOMIC DNA]</scope>
    <source>
        <strain evidence="3">ST1C</strain>
    </source>
</reference>
<evidence type="ECO:0000259" key="2">
    <source>
        <dbReference type="SMART" id="SM00184"/>
    </source>
</evidence>